<evidence type="ECO:0000313" key="7">
    <source>
        <dbReference type="Proteomes" id="UP000648187"/>
    </source>
</evidence>
<keyword evidence="3" id="KW-0862">Zinc</keyword>
<name>A0A835G850_SPOEX</name>
<gene>
    <name evidence="6" type="ORF">HW555_010811</name>
</gene>
<proteinExistence type="predicted"/>
<feature type="domain" description="Zinc finger PHD-type" evidence="5">
    <location>
        <begin position="5"/>
        <end position="54"/>
    </location>
</feature>
<organism evidence="6 7">
    <name type="scientific">Spodoptera exigua</name>
    <name type="common">Beet armyworm</name>
    <name type="synonym">Noctua fulgens</name>
    <dbReference type="NCBI Taxonomy" id="7107"/>
    <lineage>
        <taxon>Eukaryota</taxon>
        <taxon>Metazoa</taxon>
        <taxon>Ecdysozoa</taxon>
        <taxon>Arthropoda</taxon>
        <taxon>Hexapoda</taxon>
        <taxon>Insecta</taxon>
        <taxon>Pterygota</taxon>
        <taxon>Neoptera</taxon>
        <taxon>Endopterygota</taxon>
        <taxon>Lepidoptera</taxon>
        <taxon>Glossata</taxon>
        <taxon>Ditrysia</taxon>
        <taxon>Noctuoidea</taxon>
        <taxon>Noctuidae</taxon>
        <taxon>Amphipyrinae</taxon>
        <taxon>Spodoptera</taxon>
    </lineage>
</organism>
<comment type="caution">
    <text evidence="6">The sequence shown here is derived from an EMBL/GenBank/DDBJ whole genome shotgun (WGS) entry which is preliminary data.</text>
</comment>
<evidence type="ECO:0000256" key="1">
    <source>
        <dbReference type="ARBA" id="ARBA00022723"/>
    </source>
</evidence>
<dbReference type="Proteomes" id="UP000648187">
    <property type="component" value="Unassembled WGS sequence"/>
</dbReference>
<keyword evidence="2" id="KW-0863">Zinc-finger</keyword>
<dbReference type="GO" id="GO:0008270">
    <property type="term" value="F:zinc ion binding"/>
    <property type="evidence" value="ECO:0007669"/>
    <property type="project" value="UniProtKB-KW"/>
</dbReference>
<dbReference type="InterPro" id="IPR013083">
    <property type="entry name" value="Znf_RING/FYVE/PHD"/>
</dbReference>
<dbReference type="AlphaFoldDB" id="A0A835G850"/>
<dbReference type="InterPro" id="IPR057251">
    <property type="entry name" value="FP_C"/>
</dbReference>
<keyword evidence="1" id="KW-0479">Metal-binding</keyword>
<accession>A0A835G850</accession>
<evidence type="ECO:0000256" key="2">
    <source>
        <dbReference type="ARBA" id="ARBA00022771"/>
    </source>
</evidence>
<dbReference type="InterPro" id="IPR011011">
    <property type="entry name" value="Znf_FYVE_PHD"/>
</dbReference>
<keyword evidence="4" id="KW-0175">Coiled coil</keyword>
<dbReference type="SUPFAM" id="SSF57903">
    <property type="entry name" value="FYVE/PHD zinc finger"/>
    <property type="match status" value="1"/>
</dbReference>
<dbReference type="Gene3D" id="3.30.40.10">
    <property type="entry name" value="Zinc/RING finger domain, C3HC4 (zinc finger)"/>
    <property type="match status" value="1"/>
</dbReference>
<evidence type="ECO:0000256" key="4">
    <source>
        <dbReference type="SAM" id="Coils"/>
    </source>
</evidence>
<evidence type="ECO:0000259" key="5">
    <source>
        <dbReference type="SMART" id="SM00249"/>
    </source>
</evidence>
<evidence type="ECO:0000313" key="6">
    <source>
        <dbReference type="EMBL" id="KAF9409972.1"/>
    </source>
</evidence>
<dbReference type="PROSITE" id="PS01359">
    <property type="entry name" value="ZF_PHD_1"/>
    <property type="match status" value="1"/>
</dbReference>
<dbReference type="EMBL" id="JACKWZ010000286">
    <property type="protein sequence ID" value="KAF9409972.1"/>
    <property type="molecule type" value="Genomic_DNA"/>
</dbReference>
<dbReference type="Pfam" id="PF25298">
    <property type="entry name" value="Baculo_FP_2nd"/>
    <property type="match status" value="1"/>
</dbReference>
<reference evidence="6" key="1">
    <citation type="submission" date="2020-08" db="EMBL/GenBank/DDBJ databases">
        <title>Spodoptera exigua strain:BAW_Kor-Di-RS1 Genome sequencing and assembly.</title>
        <authorList>
            <person name="Kim J."/>
            <person name="Nam H.Y."/>
            <person name="Kwon M."/>
            <person name="Choi J.H."/>
            <person name="Cho S.R."/>
            <person name="Kim G.-H."/>
        </authorList>
    </citation>
    <scope>NUCLEOTIDE SEQUENCE</scope>
    <source>
        <strain evidence="6">BAW_Kor-Di-RS1</strain>
        <tissue evidence="6">Whole-body</tissue>
    </source>
</reference>
<dbReference type="InterPro" id="IPR019786">
    <property type="entry name" value="Zinc_finger_PHD-type_CS"/>
</dbReference>
<dbReference type="CDD" id="cd15489">
    <property type="entry name" value="PHD_SF"/>
    <property type="match status" value="1"/>
</dbReference>
<dbReference type="SMART" id="SM00249">
    <property type="entry name" value="PHD"/>
    <property type="match status" value="1"/>
</dbReference>
<feature type="coiled-coil region" evidence="4">
    <location>
        <begin position="87"/>
        <end position="153"/>
    </location>
</feature>
<sequence>MEIQNCGSCGDNVSEGVQCTVCNQYLHFQCSGVTEAGYRRLGDRKFTWRCFKCKQSNTPQPPSSPRPENESAILLEIRALSAKMAPLDNLKDEFSALRSEFAELKSSFHNQYIAMIDNLNNKINGMESRIAQAEQVQEQVASIRVRLEKLEEDSDNKDQWSRMSNVEVKGIEQTKNENLIDIIQKVGTKINYPIHKSQINFVTRVPTKDPENIKPIIVCFSNRYVKEDFIAAARYEFKTTPLTADQLQLKGKHRIYINDHLTTKNKNLLSKTKKAATEANFRYVWVKHAKIHIRKTDTSPVIIIKSEKDLVKIV</sequence>
<dbReference type="InterPro" id="IPR001965">
    <property type="entry name" value="Znf_PHD"/>
</dbReference>
<protein>
    <recommendedName>
        <fullName evidence="5">Zinc finger PHD-type domain-containing protein</fullName>
    </recommendedName>
</protein>
<keyword evidence="7" id="KW-1185">Reference proteome</keyword>
<evidence type="ECO:0000256" key="3">
    <source>
        <dbReference type="ARBA" id="ARBA00022833"/>
    </source>
</evidence>